<dbReference type="EMBL" id="NWUJ01000007">
    <property type="protein sequence ID" value="PFH34111.1"/>
    <property type="molecule type" value="Genomic_DNA"/>
</dbReference>
<evidence type="ECO:0000256" key="1">
    <source>
        <dbReference type="SAM" id="MobiDB-lite"/>
    </source>
</evidence>
<feature type="compositionally biased region" description="Low complexity" evidence="1">
    <location>
        <begin position="57"/>
        <end position="77"/>
    </location>
</feature>
<gene>
    <name evidence="2" type="ORF">BESB_072630</name>
</gene>
<organism evidence="2 3">
    <name type="scientific">Besnoitia besnoiti</name>
    <name type="common">Apicomplexan protozoan</name>
    <dbReference type="NCBI Taxonomy" id="94643"/>
    <lineage>
        <taxon>Eukaryota</taxon>
        <taxon>Sar</taxon>
        <taxon>Alveolata</taxon>
        <taxon>Apicomplexa</taxon>
        <taxon>Conoidasida</taxon>
        <taxon>Coccidia</taxon>
        <taxon>Eucoccidiorida</taxon>
        <taxon>Eimeriorina</taxon>
        <taxon>Sarcocystidae</taxon>
        <taxon>Besnoitia</taxon>
    </lineage>
</organism>
<feature type="region of interest" description="Disordered" evidence="1">
    <location>
        <begin position="48"/>
        <end position="91"/>
    </location>
</feature>
<evidence type="ECO:0000313" key="3">
    <source>
        <dbReference type="Proteomes" id="UP000224006"/>
    </source>
</evidence>
<evidence type="ECO:0000313" key="2">
    <source>
        <dbReference type="EMBL" id="PFH34111.1"/>
    </source>
</evidence>
<dbReference type="KEGG" id="bbes:BESB_072630"/>
<dbReference type="GeneID" id="40312189"/>
<dbReference type="RefSeq" id="XP_029218120.1">
    <property type="nucleotide sequence ID" value="XM_029365636.1"/>
</dbReference>
<reference evidence="2 3" key="1">
    <citation type="submission" date="2017-09" db="EMBL/GenBank/DDBJ databases">
        <title>Genome sequencing of Besnoitia besnoiti strain Bb-Ger1.</title>
        <authorList>
            <person name="Schares G."/>
            <person name="Venepally P."/>
            <person name="Lorenzi H.A."/>
        </authorList>
    </citation>
    <scope>NUCLEOTIDE SEQUENCE [LARGE SCALE GENOMIC DNA]</scope>
    <source>
        <strain evidence="2 3">Bb-Ger1</strain>
    </source>
</reference>
<keyword evidence="3" id="KW-1185">Reference proteome</keyword>
<sequence length="106" mass="11390">MAPLLRMLHHFLHHQLRAGVYTFLVSSRKAAELKDRVARSVEEAVKTAASAPSNRCGSSSSSSFSSGKKASESGGEARPFFLSDGTESRRASGTGFFASLKKRLLS</sequence>
<accession>A0A2A9MCS5</accession>
<dbReference type="Proteomes" id="UP000224006">
    <property type="component" value="Unassembled WGS sequence"/>
</dbReference>
<proteinExistence type="predicted"/>
<comment type="caution">
    <text evidence="2">The sequence shown here is derived from an EMBL/GenBank/DDBJ whole genome shotgun (WGS) entry which is preliminary data.</text>
</comment>
<dbReference type="VEuPathDB" id="ToxoDB:BESB_072630"/>
<dbReference type="AlphaFoldDB" id="A0A2A9MCS5"/>
<protein>
    <submittedName>
        <fullName evidence="2">Uncharacterized protein</fullName>
    </submittedName>
</protein>
<dbReference type="OrthoDB" id="2101583at2759"/>
<name>A0A2A9MCS5_BESBE</name>